<reference evidence="1 2" key="1">
    <citation type="submission" date="2017-05" db="EMBL/GenBank/DDBJ databases">
        <authorList>
            <person name="Varghese N."/>
            <person name="Submissions S."/>
        </authorList>
    </citation>
    <scope>NUCLEOTIDE SEQUENCE [LARGE SCALE GENOMIC DNA]</scope>
    <source>
        <strain evidence="1 2">DSM 21342</strain>
    </source>
</reference>
<dbReference type="EMBL" id="FXSZ01000002">
    <property type="protein sequence ID" value="SMO44492.1"/>
    <property type="molecule type" value="Genomic_DNA"/>
</dbReference>
<evidence type="ECO:0000313" key="1">
    <source>
        <dbReference type="EMBL" id="SMO44492.1"/>
    </source>
</evidence>
<gene>
    <name evidence="1" type="ORF">SAMN06265350_10271</name>
</gene>
<organism evidence="1 2">
    <name type="scientific">Solitalea koreensis</name>
    <dbReference type="NCBI Taxonomy" id="543615"/>
    <lineage>
        <taxon>Bacteria</taxon>
        <taxon>Pseudomonadati</taxon>
        <taxon>Bacteroidota</taxon>
        <taxon>Sphingobacteriia</taxon>
        <taxon>Sphingobacteriales</taxon>
        <taxon>Sphingobacteriaceae</taxon>
        <taxon>Solitalea</taxon>
    </lineage>
</organism>
<name>A0A521BBN2_9SPHI</name>
<proteinExistence type="predicted"/>
<sequence length="270" mass="29959">MIGKLLTVFLLISTVMITPGEKYYVTFIKGNVLLERTKKQVKIGDRLNQEDKLVFGDKTAKVSCISPGKGRFDISAQTLKPDAQGELLAVLRSTLVPAAGTYHLSTRSLSDQNDDPENYFKIGDNDHFLILENEMIPIDPKYLIGGVNFFFVQYTVNGKTILKKVSSQGNSITFNKNLFIDEKGKALDPDKYVNTLLCFQESVNGSSKSKIIAKFTPVVVSKEELLAEISVLKTNLINLKNVPAVKNEIYAHLTANYGTVNISLFESLVN</sequence>
<dbReference type="RefSeq" id="WP_142601503.1">
    <property type="nucleotide sequence ID" value="NZ_FXSZ01000002.1"/>
</dbReference>
<keyword evidence="2" id="KW-1185">Reference proteome</keyword>
<dbReference type="AlphaFoldDB" id="A0A521BBN2"/>
<dbReference type="Proteomes" id="UP000315971">
    <property type="component" value="Unassembled WGS sequence"/>
</dbReference>
<protein>
    <submittedName>
        <fullName evidence="1">Uncharacterized protein</fullName>
    </submittedName>
</protein>
<evidence type="ECO:0000313" key="2">
    <source>
        <dbReference type="Proteomes" id="UP000315971"/>
    </source>
</evidence>
<accession>A0A521BBN2</accession>
<dbReference type="OrthoDB" id="1467065at2"/>